<proteinExistence type="predicted"/>
<comment type="caution">
    <text evidence="3">The sequence shown here is derived from an EMBL/GenBank/DDBJ whole genome shotgun (WGS) entry which is preliminary data.</text>
</comment>
<accession>A0AA41RXF9</accession>
<feature type="transmembrane region" description="Helical" evidence="2">
    <location>
        <begin position="6"/>
        <end position="30"/>
    </location>
</feature>
<evidence type="ECO:0000256" key="1">
    <source>
        <dbReference type="SAM" id="MobiDB-lite"/>
    </source>
</evidence>
<dbReference type="PANTHER" id="PTHR34054">
    <property type="entry name" value="EXPRESSED PROTEIN"/>
    <property type="match status" value="1"/>
</dbReference>
<evidence type="ECO:0000256" key="2">
    <source>
        <dbReference type="SAM" id="Phobius"/>
    </source>
</evidence>
<dbReference type="PANTHER" id="PTHR34054:SF2">
    <property type="entry name" value="EXPRESSED PROTEIN"/>
    <property type="match status" value="1"/>
</dbReference>
<name>A0AA41RXF9_PAPNU</name>
<evidence type="ECO:0000313" key="3">
    <source>
        <dbReference type="EMBL" id="MCL7025829.1"/>
    </source>
</evidence>
<dbReference type="InterPro" id="IPR045884">
    <property type="entry name" value="At5g59350-like"/>
</dbReference>
<dbReference type="EMBL" id="JAJJMA010049519">
    <property type="protein sequence ID" value="MCL7025829.1"/>
    <property type="molecule type" value="Genomic_DNA"/>
</dbReference>
<feature type="compositionally biased region" description="Low complexity" evidence="1">
    <location>
        <begin position="272"/>
        <end position="296"/>
    </location>
</feature>
<reference evidence="3" key="1">
    <citation type="submission" date="2022-03" db="EMBL/GenBank/DDBJ databases">
        <title>A functionally conserved STORR gene fusion in Papaver species that diverged 16.8 million years ago.</title>
        <authorList>
            <person name="Catania T."/>
        </authorList>
    </citation>
    <scope>NUCLEOTIDE SEQUENCE</scope>
    <source>
        <strain evidence="3">S-191538</strain>
    </source>
</reference>
<gene>
    <name evidence="3" type="ORF">MKW94_028576</name>
</gene>
<keyword evidence="2" id="KW-0472">Membrane</keyword>
<dbReference type="Proteomes" id="UP001177140">
    <property type="component" value="Unassembled WGS sequence"/>
</dbReference>
<keyword evidence="4" id="KW-1185">Reference proteome</keyword>
<protein>
    <submittedName>
        <fullName evidence="3">Uncharacterized protein</fullName>
    </submittedName>
</protein>
<keyword evidence="2" id="KW-1133">Transmembrane helix</keyword>
<dbReference type="AlphaFoldDB" id="A0AA41RXF9"/>
<feature type="region of interest" description="Disordered" evidence="1">
    <location>
        <begin position="271"/>
        <end position="296"/>
    </location>
</feature>
<keyword evidence="2" id="KW-0812">Transmembrane</keyword>
<evidence type="ECO:0000313" key="4">
    <source>
        <dbReference type="Proteomes" id="UP001177140"/>
    </source>
</evidence>
<sequence length="313" mass="35053">MKSLSSLGIGLSIVFGCLLLALIAEIYYLLWWKRRIISREIEEQEEENHCSNSSISSSSRRELFYLFCWKKPSSLSSTTTALNPLRFTDIESQTHCVKPYGDHLQQDDIENELMRLHSISGPTRLLFTIKEETREDLESEDGSNGMGKFGSGRSDLIVAMETPYLTPLSSPPFFTPPMTPLKEGIGANCCYNNHGFNPLFESSTDVEISKIRASPPPKFKFLKDAEEKLYRKTLIEDEIKDGEVYHDSESENGSSNYITILVSKNRNQQEPISSSSALASKSKVKPLASSSSSTSSIRSINVLKPMFHLSSKA</sequence>
<dbReference type="PROSITE" id="PS51257">
    <property type="entry name" value="PROKAR_LIPOPROTEIN"/>
    <property type="match status" value="1"/>
</dbReference>
<organism evidence="3 4">
    <name type="scientific">Papaver nudicaule</name>
    <name type="common">Iceland poppy</name>
    <dbReference type="NCBI Taxonomy" id="74823"/>
    <lineage>
        <taxon>Eukaryota</taxon>
        <taxon>Viridiplantae</taxon>
        <taxon>Streptophyta</taxon>
        <taxon>Embryophyta</taxon>
        <taxon>Tracheophyta</taxon>
        <taxon>Spermatophyta</taxon>
        <taxon>Magnoliopsida</taxon>
        <taxon>Ranunculales</taxon>
        <taxon>Papaveraceae</taxon>
        <taxon>Papaveroideae</taxon>
        <taxon>Papaver</taxon>
    </lineage>
</organism>